<accession>A0ABR8NA42</accession>
<dbReference type="PRINTS" id="PR00111">
    <property type="entry name" value="ABHYDROLASE"/>
</dbReference>
<keyword evidence="3" id="KW-1185">Reference proteome</keyword>
<evidence type="ECO:0000259" key="1">
    <source>
        <dbReference type="Pfam" id="PF00561"/>
    </source>
</evidence>
<dbReference type="Proteomes" id="UP000618818">
    <property type="component" value="Unassembled WGS sequence"/>
</dbReference>
<dbReference type="GO" id="GO:0016787">
    <property type="term" value="F:hydrolase activity"/>
    <property type="evidence" value="ECO:0007669"/>
    <property type="project" value="UniProtKB-KW"/>
</dbReference>
<dbReference type="PANTHER" id="PTHR43798:SF33">
    <property type="entry name" value="HYDROLASE, PUTATIVE (AFU_ORTHOLOGUE AFUA_2G14860)-RELATED"/>
    <property type="match status" value="1"/>
</dbReference>
<protein>
    <submittedName>
        <fullName evidence="2">Alpha/beta hydrolase</fullName>
    </submittedName>
</protein>
<dbReference type="EMBL" id="JACXYZ010000001">
    <property type="protein sequence ID" value="MBD3924760.1"/>
    <property type="molecule type" value="Genomic_DNA"/>
</dbReference>
<organism evidence="2 3">
    <name type="scientific">Nocardioides cavernae</name>
    <dbReference type="NCBI Taxonomy" id="1921566"/>
    <lineage>
        <taxon>Bacteria</taxon>
        <taxon>Bacillati</taxon>
        <taxon>Actinomycetota</taxon>
        <taxon>Actinomycetes</taxon>
        <taxon>Propionibacteriales</taxon>
        <taxon>Nocardioidaceae</taxon>
        <taxon>Nocardioides</taxon>
    </lineage>
</organism>
<dbReference type="Pfam" id="PF00561">
    <property type="entry name" value="Abhydrolase_1"/>
    <property type="match status" value="1"/>
</dbReference>
<sequence>METVEVHGLRLAYHRTGHGPPVVFVHGGVEDSRGWTPQLDALSDEFTVIAWDEPGAGGSQDVPDEFGLADYADCLAAMVRALVGSPTSVVGLSWGTTVILEAYRRHPAVVRSMVLADGYAGWRGSLGAKEADARLAAVRAALAEPDDAFDPTLPGLFAGEPPALFAPLLEAMAADVRRHSMLTALTAMAQADLTEVLPTVQVPTQLIWGALDARSPLSVAREFERQIPGATLAVIPNCGHVSNLEAPGPFNELVRGFLHHHG</sequence>
<gene>
    <name evidence="2" type="ORF">IEZ26_09040</name>
</gene>
<dbReference type="RefSeq" id="WP_191194493.1">
    <property type="nucleotide sequence ID" value="NZ_JACXYZ010000001.1"/>
</dbReference>
<dbReference type="Gene3D" id="3.40.50.1820">
    <property type="entry name" value="alpha/beta hydrolase"/>
    <property type="match status" value="1"/>
</dbReference>
<name>A0ABR8NA42_9ACTN</name>
<feature type="domain" description="AB hydrolase-1" evidence="1">
    <location>
        <begin position="20"/>
        <end position="247"/>
    </location>
</feature>
<dbReference type="SUPFAM" id="SSF53474">
    <property type="entry name" value="alpha/beta-Hydrolases"/>
    <property type="match status" value="1"/>
</dbReference>
<evidence type="ECO:0000313" key="3">
    <source>
        <dbReference type="Proteomes" id="UP000618818"/>
    </source>
</evidence>
<comment type="caution">
    <text evidence="2">The sequence shown here is derived from an EMBL/GenBank/DDBJ whole genome shotgun (WGS) entry which is preliminary data.</text>
</comment>
<proteinExistence type="predicted"/>
<dbReference type="InterPro" id="IPR050266">
    <property type="entry name" value="AB_hydrolase_sf"/>
</dbReference>
<reference evidence="2 3" key="1">
    <citation type="submission" date="2020-09" db="EMBL/GenBank/DDBJ databases">
        <title>novel species in genus Nocardioides.</title>
        <authorList>
            <person name="Zhang G."/>
        </authorList>
    </citation>
    <scope>NUCLEOTIDE SEQUENCE [LARGE SCALE GENOMIC DNA]</scope>
    <source>
        <strain evidence="2 3">KCTC 39551</strain>
    </source>
</reference>
<dbReference type="PANTHER" id="PTHR43798">
    <property type="entry name" value="MONOACYLGLYCEROL LIPASE"/>
    <property type="match status" value="1"/>
</dbReference>
<keyword evidence="2" id="KW-0378">Hydrolase</keyword>
<evidence type="ECO:0000313" key="2">
    <source>
        <dbReference type="EMBL" id="MBD3924760.1"/>
    </source>
</evidence>
<dbReference type="InterPro" id="IPR000073">
    <property type="entry name" value="AB_hydrolase_1"/>
</dbReference>
<dbReference type="InterPro" id="IPR029058">
    <property type="entry name" value="AB_hydrolase_fold"/>
</dbReference>